<dbReference type="Proteomes" id="UP001152607">
    <property type="component" value="Unassembled WGS sequence"/>
</dbReference>
<dbReference type="AlphaFoldDB" id="A0A9W4UJX7"/>
<reference evidence="9" key="1">
    <citation type="submission" date="2023-01" db="EMBL/GenBank/DDBJ databases">
        <authorList>
            <person name="Van Ghelder C."/>
            <person name="Rancurel C."/>
        </authorList>
    </citation>
    <scope>NUCLEOTIDE SEQUENCE</scope>
    <source>
        <strain evidence="9">CNCM I-4278</strain>
    </source>
</reference>
<evidence type="ECO:0000313" key="9">
    <source>
        <dbReference type="EMBL" id="CAI6337561.1"/>
    </source>
</evidence>
<sequence length="274" mass="31164">MSAIPTFRILRPSPASTPADAVRSLLTPASSCTRASVARFSTSPSLWKGKGKGDNNRSRGISPIRHTGLRPRQTLSVIDRRTKIPMPVPRKRQTPIQGDPDHGLWGFFREKKSLITPLEESQHGRAWTVNELRGKDWETLQQLWWVCVKERNRIATEKLEMTRLKADYGLDLVDKRDETVQKTMQAILDTLVERNIAYEEALQLARHDPTIDLSRNENQYEEPTYEADEIEDELLDDTAGAVPTEVRQNQPATPDAVFEEPKTPRDPKQQSTTT</sequence>
<proteinExistence type="inferred from homology"/>
<organism evidence="9 10">
    <name type="scientific">Periconia digitata</name>
    <dbReference type="NCBI Taxonomy" id="1303443"/>
    <lineage>
        <taxon>Eukaryota</taxon>
        <taxon>Fungi</taxon>
        <taxon>Dikarya</taxon>
        <taxon>Ascomycota</taxon>
        <taxon>Pezizomycotina</taxon>
        <taxon>Dothideomycetes</taxon>
        <taxon>Pleosporomycetidae</taxon>
        <taxon>Pleosporales</taxon>
        <taxon>Massarineae</taxon>
        <taxon>Periconiaceae</taxon>
        <taxon>Periconia</taxon>
    </lineage>
</organism>
<dbReference type="GO" id="GO:0005762">
    <property type="term" value="C:mitochondrial large ribosomal subunit"/>
    <property type="evidence" value="ECO:0007669"/>
    <property type="project" value="TreeGrafter"/>
</dbReference>
<dbReference type="Gene3D" id="6.10.330.20">
    <property type="match status" value="1"/>
</dbReference>
<evidence type="ECO:0000256" key="8">
    <source>
        <dbReference type="SAM" id="MobiDB-lite"/>
    </source>
</evidence>
<dbReference type="Pfam" id="PF06984">
    <property type="entry name" value="MRP-L47"/>
    <property type="match status" value="1"/>
</dbReference>
<evidence type="ECO:0000256" key="1">
    <source>
        <dbReference type="ARBA" id="ARBA00004173"/>
    </source>
</evidence>
<keyword evidence="3" id="KW-0689">Ribosomal protein</keyword>
<comment type="similarity">
    <text evidence="2">Belongs to the universal ribosomal protein uL29 family.</text>
</comment>
<dbReference type="PANTHER" id="PTHR21183:SF18">
    <property type="entry name" value="LARGE RIBOSOMAL SUBUNIT PROTEIN UL29M"/>
    <property type="match status" value="1"/>
</dbReference>
<feature type="region of interest" description="Disordered" evidence="8">
    <location>
        <begin position="43"/>
        <end position="66"/>
    </location>
</feature>
<dbReference type="InterPro" id="IPR010729">
    <property type="entry name" value="Ribosomal_uL29_mit"/>
</dbReference>
<dbReference type="EMBL" id="CAOQHR010000007">
    <property type="protein sequence ID" value="CAI6337561.1"/>
    <property type="molecule type" value="Genomic_DNA"/>
</dbReference>
<evidence type="ECO:0000256" key="4">
    <source>
        <dbReference type="ARBA" id="ARBA00023128"/>
    </source>
</evidence>
<evidence type="ECO:0000256" key="2">
    <source>
        <dbReference type="ARBA" id="ARBA00009254"/>
    </source>
</evidence>
<dbReference type="OrthoDB" id="270763at2759"/>
<dbReference type="InterPro" id="IPR038340">
    <property type="entry name" value="MRP-L47_sf"/>
</dbReference>
<comment type="subcellular location">
    <subcellularLocation>
        <location evidence="1">Mitochondrion</location>
    </subcellularLocation>
</comment>
<feature type="compositionally biased region" description="Basic and acidic residues" evidence="8">
    <location>
        <begin position="259"/>
        <end position="268"/>
    </location>
</feature>
<evidence type="ECO:0000256" key="5">
    <source>
        <dbReference type="ARBA" id="ARBA00023274"/>
    </source>
</evidence>
<keyword evidence="10" id="KW-1185">Reference proteome</keyword>
<keyword evidence="4" id="KW-0496">Mitochondrion</keyword>
<accession>A0A9W4UJX7</accession>
<gene>
    <name evidence="9" type="ORF">PDIGIT_LOCUS10674</name>
</gene>
<comment type="caution">
    <text evidence="9">The sequence shown here is derived from an EMBL/GenBank/DDBJ whole genome shotgun (WGS) entry which is preliminary data.</text>
</comment>
<dbReference type="PANTHER" id="PTHR21183">
    <property type="entry name" value="RIBOSOMAL PROTEIN L47, MITOCHONDRIAL-RELATED"/>
    <property type="match status" value="1"/>
</dbReference>
<evidence type="ECO:0000313" key="10">
    <source>
        <dbReference type="Proteomes" id="UP001152607"/>
    </source>
</evidence>
<protein>
    <recommendedName>
        <fullName evidence="6">Large ribosomal subunit protein uL29m</fullName>
    </recommendedName>
    <alternativeName>
        <fullName evidence="7">54S ribosomal protein L4, mitochondrial</fullName>
    </alternativeName>
</protein>
<evidence type="ECO:0000256" key="3">
    <source>
        <dbReference type="ARBA" id="ARBA00022980"/>
    </source>
</evidence>
<dbReference type="GO" id="GO:0032543">
    <property type="term" value="P:mitochondrial translation"/>
    <property type="evidence" value="ECO:0007669"/>
    <property type="project" value="TreeGrafter"/>
</dbReference>
<evidence type="ECO:0000256" key="6">
    <source>
        <dbReference type="ARBA" id="ARBA00035289"/>
    </source>
</evidence>
<keyword evidence="5" id="KW-0687">Ribonucleoprotein</keyword>
<dbReference type="GO" id="GO:0003735">
    <property type="term" value="F:structural constituent of ribosome"/>
    <property type="evidence" value="ECO:0007669"/>
    <property type="project" value="InterPro"/>
</dbReference>
<feature type="region of interest" description="Disordered" evidence="8">
    <location>
        <begin position="233"/>
        <end position="274"/>
    </location>
</feature>
<name>A0A9W4UJX7_9PLEO</name>
<evidence type="ECO:0000256" key="7">
    <source>
        <dbReference type="ARBA" id="ARBA00035399"/>
    </source>
</evidence>